<evidence type="ECO:0000256" key="1">
    <source>
        <dbReference type="ARBA" id="ARBA00006962"/>
    </source>
</evidence>
<evidence type="ECO:0000259" key="5">
    <source>
        <dbReference type="Pfam" id="PF21036"/>
    </source>
</evidence>
<feature type="domain" description="Erythromycin biosynthesis protein CIII-like C-terminal" evidence="4">
    <location>
        <begin position="236"/>
        <end position="375"/>
    </location>
</feature>
<dbReference type="Proteomes" id="UP000195105">
    <property type="component" value="Unassembled WGS sequence"/>
</dbReference>
<reference evidence="6 7" key="1">
    <citation type="submission" date="2017-05" db="EMBL/GenBank/DDBJ databases">
        <title>Biotechnological potential of actinobacteria isolated from South African environments.</title>
        <authorList>
            <person name="Le Roes-Hill M."/>
            <person name="Prins A."/>
            <person name="Durrell K.A."/>
        </authorList>
    </citation>
    <scope>NUCLEOTIDE SEQUENCE [LARGE SCALE GENOMIC DNA]</scope>
    <source>
        <strain evidence="6 7">HMC13</strain>
    </source>
</reference>
<proteinExistence type="inferred from homology"/>
<evidence type="ECO:0000313" key="6">
    <source>
        <dbReference type="EMBL" id="OUD04944.1"/>
    </source>
</evidence>
<dbReference type="GO" id="GO:0016758">
    <property type="term" value="F:hexosyltransferase activity"/>
    <property type="evidence" value="ECO:0007669"/>
    <property type="project" value="UniProtKB-ARBA"/>
</dbReference>
<accession>A0A2C9ZPV8</accession>
<name>A0A2C9ZPV8_9ACTN</name>
<dbReference type="GO" id="GO:0008194">
    <property type="term" value="F:UDP-glycosyltransferase activity"/>
    <property type="evidence" value="ECO:0007669"/>
    <property type="project" value="InterPro"/>
</dbReference>
<dbReference type="Pfam" id="PF06722">
    <property type="entry name" value="EryCIII-like_C"/>
    <property type="match status" value="1"/>
</dbReference>
<dbReference type="CDD" id="cd03784">
    <property type="entry name" value="GT1_Gtf-like"/>
    <property type="match status" value="1"/>
</dbReference>
<dbReference type="SUPFAM" id="SSF53756">
    <property type="entry name" value="UDP-Glycosyltransferase/glycogen phosphorylase"/>
    <property type="match status" value="1"/>
</dbReference>
<sequence>MRALFVTSPVLSHAFPTVPLAHALRAAGHGVRYAIGDALNAVTEAGLHAVDITPGLDYTPLWMPEGTDDPMHVKDAGVEFLAELFGRVSGAEVDGTLELARSYRPDLVVHSAAQGAGALVAAALDIPCVELPLGPADSDPRLATLLREAMKTDYERHGITGTPRTTVRLTTVPERLAPLLPGERRPEHEWPVRFVPYNGGGVLPGWLSRPPAGRPRIAVTLGSIGAQWGGITVLASLMAAASKIDAEFVLTLGGGDAELLGELPDNVRTIEWVPLAPLLETCAGIVHHAGSGTLLTAMTLGVPQCVIPDGSYQQANSDLLEGSGAGFATDAATLGAAECRRLLEDTALRTAARGLREELRAMPSPAALVPALEKLAA</sequence>
<comment type="caution">
    <text evidence="6">The sequence shown here is derived from an EMBL/GenBank/DDBJ whole genome shotgun (WGS) entry which is preliminary data.</text>
</comment>
<dbReference type="GO" id="GO:0017000">
    <property type="term" value="P:antibiotic biosynthetic process"/>
    <property type="evidence" value="ECO:0007669"/>
    <property type="project" value="UniProtKB-ARBA"/>
</dbReference>
<dbReference type="PANTHER" id="PTHR48050:SF13">
    <property type="entry name" value="STEROL 3-BETA-GLUCOSYLTRANSFERASE UGT80A2"/>
    <property type="match status" value="1"/>
</dbReference>
<feature type="domain" description="Erythromycin biosynthesis protein CIII-like N-terminal" evidence="5">
    <location>
        <begin position="23"/>
        <end position="222"/>
    </location>
</feature>
<keyword evidence="3" id="KW-0808">Transferase</keyword>
<evidence type="ECO:0000259" key="4">
    <source>
        <dbReference type="Pfam" id="PF06722"/>
    </source>
</evidence>
<gene>
    <name evidence="6" type="ORF">CA983_01450</name>
</gene>
<keyword evidence="7" id="KW-1185">Reference proteome</keyword>
<keyword evidence="2" id="KW-0328">Glycosyltransferase</keyword>
<organism evidence="6 7">
    <name type="scientific">Streptomyces swartbergensis</name>
    <dbReference type="NCBI Taxonomy" id="487165"/>
    <lineage>
        <taxon>Bacteria</taxon>
        <taxon>Bacillati</taxon>
        <taxon>Actinomycetota</taxon>
        <taxon>Actinomycetes</taxon>
        <taxon>Kitasatosporales</taxon>
        <taxon>Streptomycetaceae</taxon>
        <taxon>Streptomyces</taxon>
    </lineage>
</organism>
<protein>
    <submittedName>
        <fullName evidence="6">Uncharacterized protein</fullName>
    </submittedName>
</protein>
<dbReference type="InterPro" id="IPR010610">
    <property type="entry name" value="EryCIII-like_C"/>
</dbReference>
<comment type="similarity">
    <text evidence="1">Belongs to the glycosyltransferase 28 family.</text>
</comment>
<evidence type="ECO:0000256" key="2">
    <source>
        <dbReference type="ARBA" id="ARBA00022676"/>
    </source>
</evidence>
<dbReference type="InterPro" id="IPR002213">
    <property type="entry name" value="UDP_glucos_trans"/>
</dbReference>
<dbReference type="Pfam" id="PF21036">
    <property type="entry name" value="EryCIII-like_N"/>
    <property type="match status" value="1"/>
</dbReference>
<evidence type="ECO:0000313" key="7">
    <source>
        <dbReference type="Proteomes" id="UP000195105"/>
    </source>
</evidence>
<dbReference type="FunFam" id="3.40.50.2000:FF:000072">
    <property type="entry name" value="Glycosyl transferase"/>
    <property type="match status" value="1"/>
</dbReference>
<dbReference type="InterPro" id="IPR048284">
    <property type="entry name" value="EryCIII-like_N"/>
</dbReference>
<dbReference type="EMBL" id="NGFN01000004">
    <property type="protein sequence ID" value="OUD04944.1"/>
    <property type="molecule type" value="Genomic_DNA"/>
</dbReference>
<dbReference type="Gene3D" id="3.40.50.2000">
    <property type="entry name" value="Glycogen Phosphorylase B"/>
    <property type="match status" value="2"/>
</dbReference>
<dbReference type="AlphaFoldDB" id="A0A2C9ZPV8"/>
<dbReference type="InterPro" id="IPR050426">
    <property type="entry name" value="Glycosyltransferase_28"/>
</dbReference>
<evidence type="ECO:0000256" key="3">
    <source>
        <dbReference type="ARBA" id="ARBA00022679"/>
    </source>
</evidence>
<dbReference type="PANTHER" id="PTHR48050">
    <property type="entry name" value="STEROL 3-BETA-GLUCOSYLTRANSFERASE"/>
    <property type="match status" value="1"/>
</dbReference>